<dbReference type="EMBL" id="AAFI02000003">
    <property type="protein sequence ID" value="EAL73242.1"/>
    <property type="molecule type" value="Genomic_DNA"/>
</dbReference>
<evidence type="ECO:0000313" key="2">
    <source>
        <dbReference type="Proteomes" id="UP000002195"/>
    </source>
</evidence>
<dbReference type="AlphaFoldDB" id="Q55GP1"/>
<dbReference type="RefSeq" id="XP_647143.1">
    <property type="nucleotide sequence ID" value="XM_642051.1"/>
</dbReference>
<dbReference type="InParanoid" id="Q55GP1"/>
<dbReference type="dictyBase" id="DDB_G0267578"/>
<organism evidence="1 2">
    <name type="scientific">Dictyostelium discoideum</name>
    <name type="common">Social amoeba</name>
    <dbReference type="NCBI Taxonomy" id="44689"/>
    <lineage>
        <taxon>Eukaryota</taxon>
        <taxon>Amoebozoa</taxon>
        <taxon>Evosea</taxon>
        <taxon>Eumycetozoa</taxon>
        <taxon>Dictyostelia</taxon>
        <taxon>Dictyosteliales</taxon>
        <taxon>Dictyosteliaceae</taxon>
        <taxon>Dictyostelium</taxon>
    </lineage>
</organism>
<dbReference type="FunCoup" id="Q55GP1">
    <property type="interactions" value="877"/>
</dbReference>
<sequence>MYSINTLLCNNFGDVKSILQNDTFRILSCYDSERDQRIGYDDALLFFQDSGTLDPQTDVDHLFGEDHSKVLTYIEIFNYIFDQLKRNIFILHRDFLVFLKNNEDNVDDIVSFKDLEDYVKGKQVRAHVNPRIASLNLILEINGNDDSFKCSIEKIRVYITGKLLEYDLKVKNDIDKEITKEVHNKSSIERIGNPVQ</sequence>
<proteinExistence type="predicted"/>
<comment type="caution">
    <text evidence="1">The sequence shown here is derived from an EMBL/GenBank/DDBJ whole genome shotgun (WGS) entry which is preliminary data.</text>
</comment>
<dbReference type="VEuPathDB" id="AmoebaDB:DDB_G0267578"/>
<accession>Q55GP1</accession>
<dbReference type="eggNOG" id="ENOG502T6FH">
    <property type="taxonomic scope" value="Eukaryota"/>
</dbReference>
<dbReference type="OMA" id="FVEGHYN"/>
<dbReference type="GeneID" id="8615946"/>
<reference evidence="1 2" key="1">
    <citation type="journal article" date="2005" name="Nature">
        <title>The genome of the social amoeba Dictyostelium discoideum.</title>
        <authorList>
            <consortium name="The Dictyostelium discoideum Sequencing Consortium"/>
            <person name="Eichinger L."/>
            <person name="Pachebat J.A."/>
            <person name="Glockner G."/>
            <person name="Rajandream M.A."/>
            <person name="Sucgang R."/>
            <person name="Berriman M."/>
            <person name="Song J."/>
            <person name="Olsen R."/>
            <person name="Szafranski K."/>
            <person name="Xu Q."/>
            <person name="Tunggal B."/>
            <person name="Kummerfeld S."/>
            <person name="Madera M."/>
            <person name="Konfortov B.A."/>
            <person name="Rivero F."/>
            <person name="Bankier A.T."/>
            <person name="Lehmann R."/>
            <person name="Hamlin N."/>
            <person name="Davies R."/>
            <person name="Gaudet P."/>
            <person name="Fey P."/>
            <person name="Pilcher K."/>
            <person name="Chen G."/>
            <person name="Saunders D."/>
            <person name="Sodergren E."/>
            <person name="Davis P."/>
            <person name="Kerhornou A."/>
            <person name="Nie X."/>
            <person name="Hall N."/>
            <person name="Anjard C."/>
            <person name="Hemphill L."/>
            <person name="Bason N."/>
            <person name="Farbrother P."/>
            <person name="Desany B."/>
            <person name="Just E."/>
            <person name="Morio T."/>
            <person name="Rost R."/>
            <person name="Churcher C."/>
            <person name="Cooper J."/>
            <person name="Haydock S."/>
            <person name="van Driessche N."/>
            <person name="Cronin A."/>
            <person name="Goodhead I."/>
            <person name="Muzny D."/>
            <person name="Mourier T."/>
            <person name="Pain A."/>
            <person name="Lu M."/>
            <person name="Harper D."/>
            <person name="Lindsay R."/>
            <person name="Hauser H."/>
            <person name="James K."/>
            <person name="Quiles M."/>
            <person name="Madan Babu M."/>
            <person name="Saito T."/>
            <person name="Buchrieser C."/>
            <person name="Wardroper A."/>
            <person name="Felder M."/>
            <person name="Thangavelu M."/>
            <person name="Johnson D."/>
            <person name="Knights A."/>
            <person name="Loulseged H."/>
            <person name="Mungall K."/>
            <person name="Oliver K."/>
            <person name="Price C."/>
            <person name="Quail M.A."/>
            <person name="Urushihara H."/>
            <person name="Hernandez J."/>
            <person name="Rabbinowitsch E."/>
            <person name="Steffen D."/>
            <person name="Sanders M."/>
            <person name="Ma J."/>
            <person name="Kohara Y."/>
            <person name="Sharp S."/>
            <person name="Simmonds M."/>
            <person name="Spiegler S."/>
            <person name="Tivey A."/>
            <person name="Sugano S."/>
            <person name="White B."/>
            <person name="Walker D."/>
            <person name="Woodward J."/>
            <person name="Winckler T."/>
            <person name="Tanaka Y."/>
            <person name="Shaulsky G."/>
            <person name="Schleicher M."/>
            <person name="Weinstock G."/>
            <person name="Rosenthal A."/>
            <person name="Cox E.C."/>
            <person name="Chisholm R.L."/>
            <person name="Gibbs R."/>
            <person name="Loomis W.F."/>
            <person name="Platzer M."/>
            <person name="Kay R.R."/>
            <person name="Williams J."/>
            <person name="Dear P.H."/>
            <person name="Noegel A.A."/>
            <person name="Barrell B."/>
            <person name="Kuspa A."/>
        </authorList>
    </citation>
    <scope>NUCLEOTIDE SEQUENCE [LARGE SCALE GENOMIC DNA]</scope>
    <source>
        <strain evidence="1 2">AX4</strain>
    </source>
</reference>
<dbReference type="Proteomes" id="UP000002195">
    <property type="component" value="Unassembled WGS sequence"/>
</dbReference>
<dbReference type="KEGG" id="ddi:DDB_G0267578"/>
<name>Q55GP1_DICDI</name>
<gene>
    <name evidence="1" type="ORF">DDB_G0267578</name>
</gene>
<keyword evidence="2" id="KW-1185">Reference proteome</keyword>
<dbReference type="HOGENOM" id="CLU_1392456_0_0_1"/>
<evidence type="ECO:0000313" key="1">
    <source>
        <dbReference type="EMBL" id="EAL73242.1"/>
    </source>
</evidence>
<protein>
    <submittedName>
        <fullName evidence="1">Uncharacterized protein</fullName>
    </submittedName>
</protein>
<dbReference type="PaxDb" id="44689-DDB0189385"/>